<dbReference type="RefSeq" id="WP_344718169.1">
    <property type="nucleotide sequence ID" value="NZ_BAAAUS010000001.1"/>
</dbReference>
<gene>
    <name evidence="1" type="ORF">ACFSJD_15455</name>
</gene>
<dbReference type="EMBL" id="JBHUCO010000015">
    <property type="protein sequence ID" value="MFD1518892.1"/>
    <property type="molecule type" value="Genomic_DNA"/>
</dbReference>
<accession>A0ABW4EUZ4</accession>
<reference evidence="2" key="1">
    <citation type="journal article" date="2019" name="Int. J. Syst. Evol. Microbiol.">
        <title>The Global Catalogue of Microorganisms (GCM) 10K type strain sequencing project: providing services to taxonomists for standard genome sequencing and annotation.</title>
        <authorList>
            <consortium name="The Broad Institute Genomics Platform"/>
            <consortium name="The Broad Institute Genome Sequencing Center for Infectious Disease"/>
            <person name="Wu L."/>
            <person name="Ma J."/>
        </authorList>
    </citation>
    <scope>NUCLEOTIDE SEQUENCE [LARGE SCALE GENOMIC DNA]</scope>
    <source>
        <strain evidence="2">CCM 7043</strain>
    </source>
</reference>
<name>A0ABW4EUZ4_9PSEU</name>
<comment type="caution">
    <text evidence="1">The sequence shown here is derived from an EMBL/GenBank/DDBJ whole genome shotgun (WGS) entry which is preliminary data.</text>
</comment>
<proteinExistence type="predicted"/>
<sequence length="95" mass="10447">MATDVLIEWVNTVKVREPMRVCEALLKDCALDAESLAAEEDWAPFCGASVGSDQSAYELIDLIDTKEMIVQWLLPRLKPAPLQPVGQTSAWSATV</sequence>
<protein>
    <submittedName>
        <fullName evidence="1">Uncharacterized protein</fullName>
    </submittedName>
</protein>
<evidence type="ECO:0000313" key="2">
    <source>
        <dbReference type="Proteomes" id="UP001597114"/>
    </source>
</evidence>
<organism evidence="1 2">
    <name type="scientific">Pseudonocardia yunnanensis</name>
    <dbReference type="NCBI Taxonomy" id="58107"/>
    <lineage>
        <taxon>Bacteria</taxon>
        <taxon>Bacillati</taxon>
        <taxon>Actinomycetota</taxon>
        <taxon>Actinomycetes</taxon>
        <taxon>Pseudonocardiales</taxon>
        <taxon>Pseudonocardiaceae</taxon>
        <taxon>Pseudonocardia</taxon>
    </lineage>
</organism>
<dbReference type="Proteomes" id="UP001597114">
    <property type="component" value="Unassembled WGS sequence"/>
</dbReference>
<evidence type="ECO:0000313" key="1">
    <source>
        <dbReference type="EMBL" id="MFD1518892.1"/>
    </source>
</evidence>
<keyword evidence="2" id="KW-1185">Reference proteome</keyword>